<dbReference type="InterPro" id="IPR007858">
    <property type="entry name" value="Dpy-30_motif"/>
</dbReference>
<sequence>MQLPYQFPQPNQYQTQSPTQPQGYYSTLPRPSQSPVHPIVQSPHGSTQPRASPPGAHQSHGHSAPMSQASQQPRHDQPAPISIPTQIASGAQKQPSPTPLPVNQIPPGGAPARRYLNDNVTPVLLEGMKMLARVQPRDPLLALAKFLEEQHKELEEKAKVKVEGGNGNL</sequence>
<protein>
    <submittedName>
        <fullName evidence="6">Uncharacterized protein</fullName>
    </submittedName>
</protein>
<dbReference type="Proteomes" id="UP000246991">
    <property type="component" value="Unassembled WGS sequence"/>
</dbReference>
<evidence type="ECO:0000256" key="3">
    <source>
        <dbReference type="ARBA" id="ARBA00023242"/>
    </source>
</evidence>
<evidence type="ECO:0000313" key="6">
    <source>
        <dbReference type="EMBL" id="PWW72738.1"/>
    </source>
</evidence>
<dbReference type="InterPro" id="IPR049629">
    <property type="entry name" value="DPY30_SDC1_DD"/>
</dbReference>
<keyword evidence="4" id="KW-0175">Coiled coil</keyword>
<keyword evidence="7" id="KW-1185">Reference proteome</keyword>
<comment type="similarity">
    <text evidence="2">Belongs to the dpy-30 family.</text>
</comment>
<keyword evidence="3" id="KW-0539">Nucleus</keyword>
<name>A0A317SEW7_9PEZI</name>
<evidence type="ECO:0000313" key="7">
    <source>
        <dbReference type="Proteomes" id="UP000246991"/>
    </source>
</evidence>
<dbReference type="GO" id="GO:0005634">
    <property type="term" value="C:nucleus"/>
    <property type="evidence" value="ECO:0007669"/>
    <property type="project" value="UniProtKB-SubCell"/>
</dbReference>
<organism evidence="6 7">
    <name type="scientific">Tuber magnatum</name>
    <name type="common">white Piedmont truffle</name>
    <dbReference type="NCBI Taxonomy" id="42249"/>
    <lineage>
        <taxon>Eukaryota</taxon>
        <taxon>Fungi</taxon>
        <taxon>Dikarya</taxon>
        <taxon>Ascomycota</taxon>
        <taxon>Pezizomycotina</taxon>
        <taxon>Pezizomycetes</taxon>
        <taxon>Pezizales</taxon>
        <taxon>Tuberaceae</taxon>
        <taxon>Tuber</taxon>
    </lineage>
</organism>
<dbReference type="CDD" id="cd22965">
    <property type="entry name" value="DD_DPY30_SDC1"/>
    <property type="match status" value="1"/>
</dbReference>
<dbReference type="STRING" id="42249.A0A317SEW7"/>
<evidence type="ECO:0000256" key="4">
    <source>
        <dbReference type="SAM" id="Coils"/>
    </source>
</evidence>
<comment type="caution">
    <text evidence="6">The sequence shown here is derived from an EMBL/GenBank/DDBJ whole genome shotgun (WGS) entry which is preliminary data.</text>
</comment>
<feature type="compositionally biased region" description="Polar residues" evidence="5">
    <location>
        <begin position="83"/>
        <end position="95"/>
    </location>
</feature>
<reference evidence="6 7" key="1">
    <citation type="submission" date="2018-03" db="EMBL/GenBank/DDBJ databases">
        <title>Genomes of Pezizomycetes fungi and the evolution of truffles.</title>
        <authorList>
            <person name="Murat C."/>
            <person name="Payen T."/>
            <person name="Noel B."/>
            <person name="Kuo A."/>
            <person name="Martin F.M."/>
        </authorList>
    </citation>
    <scope>NUCLEOTIDE SEQUENCE [LARGE SCALE GENOMIC DNA]</scope>
    <source>
        <strain evidence="6">091103-1</strain>
    </source>
</reference>
<accession>A0A317SEW7</accession>
<feature type="compositionally biased region" description="Polar residues" evidence="5">
    <location>
        <begin position="8"/>
        <end position="35"/>
    </location>
</feature>
<gene>
    <name evidence="6" type="ORF">C7212DRAFT_335228</name>
</gene>
<dbReference type="Gene3D" id="1.20.890.10">
    <property type="entry name" value="cAMP-dependent protein kinase regulatory subunit, dimerization-anchoring domain"/>
    <property type="match status" value="1"/>
</dbReference>
<comment type="subcellular location">
    <subcellularLocation>
        <location evidence="1">Nucleus</location>
    </subcellularLocation>
</comment>
<evidence type="ECO:0000256" key="2">
    <source>
        <dbReference type="ARBA" id="ARBA00010849"/>
    </source>
</evidence>
<dbReference type="Pfam" id="PF05186">
    <property type="entry name" value="Dpy-30"/>
    <property type="match status" value="1"/>
</dbReference>
<feature type="region of interest" description="Disordered" evidence="5">
    <location>
        <begin position="1"/>
        <end position="112"/>
    </location>
</feature>
<dbReference type="AlphaFoldDB" id="A0A317SEW7"/>
<dbReference type="OrthoDB" id="417678at2759"/>
<evidence type="ECO:0000256" key="5">
    <source>
        <dbReference type="SAM" id="MobiDB-lite"/>
    </source>
</evidence>
<dbReference type="EMBL" id="PYWC01000095">
    <property type="protein sequence ID" value="PWW72738.1"/>
    <property type="molecule type" value="Genomic_DNA"/>
</dbReference>
<proteinExistence type="inferred from homology"/>
<evidence type="ECO:0000256" key="1">
    <source>
        <dbReference type="ARBA" id="ARBA00004123"/>
    </source>
</evidence>
<feature type="coiled-coil region" evidence="4">
    <location>
        <begin position="137"/>
        <end position="164"/>
    </location>
</feature>